<protein>
    <submittedName>
        <fullName evidence="2">Uncharacterized protein</fullName>
    </submittedName>
</protein>
<keyword evidence="3" id="KW-1185">Reference proteome</keyword>
<evidence type="ECO:0000256" key="1">
    <source>
        <dbReference type="SAM" id="MobiDB-lite"/>
    </source>
</evidence>
<accession>A0ABR0Q246</accession>
<comment type="caution">
    <text evidence="2">The sequence shown here is derived from an EMBL/GenBank/DDBJ whole genome shotgun (WGS) entry which is preliminary data.</text>
</comment>
<sequence>MQEQIFMKEKKNDQLKRKHRIQEENNKNKRPITSYPPKPLLPEILKRHIVENMGE</sequence>
<gene>
    <name evidence="2" type="ORF">PVK06_017210</name>
</gene>
<reference evidence="2 3" key="1">
    <citation type="submission" date="2023-03" db="EMBL/GenBank/DDBJ databases">
        <title>WGS of Gossypium arboreum.</title>
        <authorList>
            <person name="Yu D."/>
        </authorList>
    </citation>
    <scope>NUCLEOTIDE SEQUENCE [LARGE SCALE GENOMIC DNA]</scope>
    <source>
        <tissue evidence="2">Leaf</tissue>
    </source>
</reference>
<evidence type="ECO:0000313" key="2">
    <source>
        <dbReference type="EMBL" id="KAK5833385.1"/>
    </source>
</evidence>
<name>A0ABR0Q246_GOSAR</name>
<dbReference type="EMBL" id="JARKNE010000005">
    <property type="protein sequence ID" value="KAK5833385.1"/>
    <property type="molecule type" value="Genomic_DNA"/>
</dbReference>
<organism evidence="2 3">
    <name type="scientific">Gossypium arboreum</name>
    <name type="common">Tree cotton</name>
    <name type="synonym">Gossypium nanking</name>
    <dbReference type="NCBI Taxonomy" id="29729"/>
    <lineage>
        <taxon>Eukaryota</taxon>
        <taxon>Viridiplantae</taxon>
        <taxon>Streptophyta</taxon>
        <taxon>Embryophyta</taxon>
        <taxon>Tracheophyta</taxon>
        <taxon>Spermatophyta</taxon>
        <taxon>Magnoliopsida</taxon>
        <taxon>eudicotyledons</taxon>
        <taxon>Gunneridae</taxon>
        <taxon>Pentapetalae</taxon>
        <taxon>rosids</taxon>
        <taxon>malvids</taxon>
        <taxon>Malvales</taxon>
        <taxon>Malvaceae</taxon>
        <taxon>Malvoideae</taxon>
        <taxon>Gossypium</taxon>
    </lineage>
</organism>
<feature type="compositionally biased region" description="Basic and acidic residues" evidence="1">
    <location>
        <begin position="1"/>
        <end position="27"/>
    </location>
</feature>
<feature type="region of interest" description="Disordered" evidence="1">
    <location>
        <begin position="1"/>
        <end position="39"/>
    </location>
</feature>
<dbReference type="Proteomes" id="UP001358586">
    <property type="component" value="Chromosome 5"/>
</dbReference>
<evidence type="ECO:0000313" key="3">
    <source>
        <dbReference type="Proteomes" id="UP001358586"/>
    </source>
</evidence>
<proteinExistence type="predicted"/>